<evidence type="ECO:0000256" key="1">
    <source>
        <dbReference type="SAM" id="MobiDB-lite"/>
    </source>
</evidence>
<gene>
    <name evidence="2" type="ORF">SLAV_00345</name>
    <name evidence="3" type="ORF">SLAV_39045</name>
</gene>
<feature type="region of interest" description="Disordered" evidence="1">
    <location>
        <begin position="19"/>
        <end position="41"/>
    </location>
</feature>
<dbReference type="Pfam" id="PF05107">
    <property type="entry name" value="Cas_Cas7"/>
    <property type="match status" value="1"/>
</dbReference>
<evidence type="ECO:0000313" key="3">
    <source>
        <dbReference type="EMBL" id="ATZ29572.1"/>
    </source>
</evidence>
<dbReference type="KEGG" id="slx:SLAV_00345"/>
<name>A0A2K8PS54_STRLA</name>
<evidence type="ECO:0000313" key="2">
    <source>
        <dbReference type="EMBL" id="ATZ21999.1"/>
    </source>
</evidence>
<evidence type="ECO:0008006" key="5">
    <source>
        <dbReference type="Google" id="ProtNLM"/>
    </source>
</evidence>
<reference evidence="3 4" key="1">
    <citation type="submission" date="2017-11" db="EMBL/GenBank/DDBJ databases">
        <title>Complete genome sequence of Streptomyces lavendulae subsp. lavendulae CCM 3239 (formerly 'Streptomyces aureofaciens CCM 3239'), the producer of the angucycline-type antibiotic auricin.</title>
        <authorList>
            <person name="Busche T."/>
            <person name="Novakova R."/>
            <person name="Al'Dilaimi A."/>
            <person name="Homerova D."/>
            <person name="Feckova L."/>
            <person name="Rezuchova B."/>
            <person name="Mingyar E."/>
            <person name="Csolleiova D."/>
            <person name="Bekeova C."/>
            <person name="Winkler A."/>
            <person name="Sevcikova B."/>
            <person name="Kalinowski J."/>
            <person name="Kormanec J."/>
            <person name="Ruckert C."/>
        </authorList>
    </citation>
    <scope>NUCLEOTIDE SEQUENCE [LARGE SCALE GENOMIC DNA]</scope>
    <source>
        <strain evidence="3 4">CCM 3239</strain>
    </source>
</reference>
<proteinExistence type="predicted"/>
<dbReference type="NCBIfam" id="TIGR01595">
    <property type="entry name" value="cas_CT1132"/>
    <property type="match status" value="1"/>
</dbReference>
<dbReference type="EMBL" id="CP024985">
    <property type="protein sequence ID" value="ATZ29572.1"/>
    <property type="molecule type" value="Genomic_DNA"/>
</dbReference>
<accession>A0A2K8PS54</accession>
<dbReference type="Proteomes" id="UP000231791">
    <property type="component" value="Chromosome"/>
</dbReference>
<dbReference type="AlphaFoldDB" id="A0A2K8PS54"/>
<dbReference type="NCBIfam" id="TIGR02589">
    <property type="entry name" value="cas_Csd2"/>
    <property type="match status" value="1"/>
</dbReference>
<dbReference type="RefSeq" id="WP_030239890.1">
    <property type="nucleotide sequence ID" value="NZ_CP024985.1"/>
</dbReference>
<dbReference type="GeneID" id="49388740"/>
<evidence type="ECO:0000313" key="4">
    <source>
        <dbReference type="Proteomes" id="UP000231791"/>
    </source>
</evidence>
<dbReference type="InterPro" id="IPR006482">
    <property type="entry name" value="Cas7_Csh2/Csh2"/>
</dbReference>
<dbReference type="KEGG" id="slx:SLAV_39045"/>
<keyword evidence="4" id="KW-1185">Reference proteome</keyword>
<organism evidence="3 4">
    <name type="scientific">Streptomyces lavendulae subsp. lavendulae</name>
    <dbReference type="NCBI Taxonomy" id="58340"/>
    <lineage>
        <taxon>Bacteria</taxon>
        <taxon>Bacillati</taxon>
        <taxon>Actinomycetota</taxon>
        <taxon>Actinomycetes</taxon>
        <taxon>Kitasatosporales</taxon>
        <taxon>Streptomycetaceae</taxon>
        <taxon>Streptomyces</taxon>
    </lineage>
</organism>
<dbReference type="EMBL" id="CP024985">
    <property type="protein sequence ID" value="ATZ21999.1"/>
    <property type="molecule type" value="Genomic_DNA"/>
</dbReference>
<protein>
    <recommendedName>
        <fullName evidence="5">Type I-C CRISPR-associated protein Cas7/Csd2</fullName>
    </recommendedName>
</protein>
<sequence length="298" mass="32690">MTQAHLDPTRKHDFVFLIDATDSNPNGDPDNGGIPRTDPVTGQGLITDVAIKRKIRNTIALINRTENKPGYEIYVEAGVALNAQHERAYTPESGATNQSEARAWMCRNFFDVRMFGAVMSTGKKDKQAGRVQGPMQISFSRSIDPITPFDIGVTRVTPTKQEDIDAWHNPEEGKKGKETEMGSKHIVPYGLYRGAGHFSAPLAAKTGVTSDDLAAFWRAFTLMLDHDRAAARGALALRGLYVFTHDDAFGRAPAHTLLDRIHIKPLGDVSARSFTDYGTVEIRDTDLPAGITLTRVIG</sequence>
<dbReference type="InterPro" id="IPR013418">
    <property type="entry name" value="CRISPR-assoc_prot_Cas7/Csd2"/>
</dbReference>
<dbReference type="GO" id="GO:0043571">
    <property type="term" value="P:maintenance of CRISPR repeat elements"/>
    <property type="evidence" value="ECO:0007669"/>
    <property type="project" value="InterPro"/>
</dbReference>
<dbReference type="OrthoDB" id="9776792at2"/>